<feature type="transmembrane region" description="Helical" evidence="1">
    <location>
        <begin position="60"/>
        <end position="81"/>
    </location>
</feature>
<evidence type="ECO:0000313" key="2">
    <source>
        <dbReference type="EMBL" id="MYM92411.1"/>
    </source>
</evidence>
<feature type="transmembrane region" description="Helical" evidence="1">
    <location>
        <begin position="37"/>
        <end position="54"/>
    </location>
</feature>
<evidence type="ECO:0000256" key="1">
    <source>
        <dbReference type="SAM" id="Phobius"/>
    </source>
</evidence>
<organism evidence="2 3">
    <name type="scientific">Duganella vulcania</name>
    <dbReference type="NCBI Taxonomy" id="2692166"/>
    <lineage>
        <taxon>Bacteria</taxon>
        <taxon>Pseudomonadati</taxon>
        <taxon>Pseudomonadota</taxon>
        <taxon>Betaproteobacteria</taxon>
        <taxon>Burkholderiales</taxon>
        <taxon>Oxalobacteraceae</taxon>
        <taxon>Telluria group</taxon>
        <taxon>Duganella</taxon>
    </lineage>
</organism>
<keyword evidence="1" id="KW-0812">Transmembrane</keyword>
<evidence type="ECO:0000313" key="3">
    <source>
        <dbReference type="Proteomes" id="UP000447355"/>
    </source>
</evidence>
<gene>
    <name evidence="2" type="ORF">GTP90_00890</name>
</gene>
<dbReference type="AlphaFoldDB" id="A0A845GES8"/>
<reference evidence="2" key="1">
    <citation type="submission" date="2019-12" db="EMBL/GenBank/DDBJ databases">
        <title>Novel species isolated from a subtropical stream in China.</title>
        <authorList>
            <person name="Lu H."/>
        </authorList>
    </citation>
    <scope>NUCLEOTIDE SEQUENCE [LARGE SCALE GENOMIC DNA]</scope>
    <source>
        <strain evidence="2">FT81W</strain>
    </source>
</reference>
<sequence length="113" mass="12527">MFNRIKELAGARIESGYANGQFHVAAPFNPREIHGIAAMRIPAVILLVVALLVVHSWWAVIVGFTAFAGMIAALTLLESIWTELPSNKLASAWQHDNYGFATRCGVWCVFRRT</sequence>
<dbReference type="EMBL" id="WWCX01000001">
    <property type="protein sequence ID" value="MYM92411.1"/>
    <property type="molecule type" value="Genomic_DNA"/>
</dbReference>
<comment type="caution">
    <text evidence="2">The sequence shown here is derived from an EMBL/GenBank/DDBJ whole genome shotgun (WGS) entry which is preliminary data.</text>
</comment>
<dbReference type="Proteomes" id="UP000447355">
    <property type="component" value="Unassembled WGS sequence"/>
</dbReference>
<protein>
    <submittedName>
        <fullName evidence="2">Uncharacterized protein</fullName>
    </submittedName>
</protein>
<name>A0A845GES8_9BURK</name>
<keyword evidence="1" id="KW-0472">Membrane</keyword>
<accession>A0A845GES8</accession>
<dbReference type="RefSeq" id="WP_161081683.1">
    <property type="nucleotide sequence ID" value="NZ_WWCX01000001.1"/>
</dbReference>
<keyword evidence="1" id="KW-1133">Transmembrane helix</keyword>
<proteinExistence type="predicted"/>